<keyword evidence="9" id="KW-0808">Transferase</keyword>
<reference evidence="9 10" key="1">
    <citation type="submission" date="2016-10" db="EMBL/GenBank/DDBJ databases">
        <authorList>
            <person name="de Groot N.N."/>
        </authorList>
    </citation>
    <scope>NUCLEOTIDE SEQUENCE [LARGE SCALE GENOMIC DNA]</scope>
    <source>
        <strain evidence="9 10">NLAE-zl-C57</strain>
    </source>
</reference>
<dbReference type="Pfam" id="PF01757">
    <property type="entry name" value="Acyl_transf_3"/>
    <property type="match status" value="1"/>
</dbReference>
<evidence type="ECO:0000256" key="3">
    <source>
        <dbReference type="ARBA" id="ARBA00022475"/>
    </source>
</evidence>
<evidence type="ECO:0000256" key="2">
    <source>
        <dbReference type="ARBA" id="ARBA00007400"/>
    </source>
</evidence>
<proteinExistence type="inferred from homology"/>
<dbReference type="PANTHER" id="PTHR40074:SF2">
    <property type="entry name" value="O-ACETYLTRANSFERASE WECH"/>
    <property type="match status" value="1"/>
</dbReference>
<organism evidence="9 10">
    <name type="scientific">Bacteroides ovatus</name>
    <dbReference type="NCBI Taxonomy" id="28116"/>
    <lineage>
        <taxon>Bacteria</taxon>
        <taxon>Pseudomonadati</taxon>
        <taxon>Bacteroidota</taxon>
        <taxon>Bacteroidia</taxon>
        <taxon>Bacteroidales</taxon>
        <taxon>Bacteroidaceae</taxon>
        <taxon>Bacteroides</taxon>
    </lineage>
</organism>
<accession>A0A1G8QRX3</accession>
<feature type="transmembrane region" description="Helical" evidence="7">
    <location>
        <begin position="259"/>
        <end position="278"/>
    </location>
</feature>
<dbReference type="AlphaFoldDB" id="A0A1G8QRX3"/>
<name>A0A1G8QRX3_BACOV</name>
<dbReference type="GO" id="GO:0005886">
    <property type="term" value="C:plasma membrane"/>
    <property type="evidence" value="ECO:0007669"/>
    <property type="project" value="UniProtKB-SubCell"/>
</dbReference>
<evidence type="ECO:0000259" key="8">
    <source>
        <dbReference type="Pfam" id="PF01757"/>
    </source>
</evidence>
<comment type="subcellular location">
    <subcellularLocation>
        <location evidence="1">Cell membrane</location>
        <topology evidence="1">Multi-pass membrane protein</topology>
    </subcellularLocation>
</comment>
<dbReference type="GO" id="GO:0016413">
    <property type="term" value="F:O-acetyltransferase activity"/>
    <property type="evidence" value="ECO:0007669"/>
    <property type="project" value="TreeGrafter"/>
</dbReference>
<feature type="transmembrane region" description="Helical" evidence="7">
    <location>
        <begin position="12"/>
        <end position="31"/>
    </location>
</feature>
<feature type="transmembrane region" description="Helical" evidence="7">
    <location>
        <begin position="298"/>
        <end position="316"/>
    </location>
</feature>
<gene>
    <name evidence="9" type="ORF">SAMN05192582_11166</name>
</gene>
<evidence type="ECO:0000313" key="9">
    <source>
        <dbReference type="EMBL" id="SDJ07085.1"/>
    </source>
</evidence>
<feature type="transmembrane region" description="Helical" evidence="7">
    <location>
        <begin position="151"/>
        <end position="171"/>
    </location>
</feature>
<dbReference type="GO" id="GO:0009246">
    <property type="term" value="P:enterobacterial common antigen biosynthetic process"/>
    <property type="evidence" value="ECO:0007669"/>
    <property type="project" value="TreeGrafter"/>
</dbReference>
<feature type="transmembrane region" description="Helical" evidence="7">
    <location>
        <begin position="201"/>
        <end position="219"/>
    </location>
</feature>
<keyword evidence="3" id="KW-1003">Cell membrane</keyword>
<feature type="transmembrane region" description="Helical" evidence="7">
    <location>
        <begin position="118"/>
        <end position="139"/>
    </location>
</feature>
<feature type="transmembrane region" description="Helical" evidence="7">
    <location>
        <begin position="75"/>
        <end position="93"/>
    </location>
</feature>
<dbReference type="RefSeq" id="WP_074638877.1">
    <property type="nucleotide sequence ID" value="NZ_FNDO01000116.1"/>
</dbReference>
<dbReference type="PANTHER" id="PTHR40074">
    <property type="entry name" value="O-ACETYLTRANSFERASE WECH"/>
    <property type="match status" value="1"/>
</dbReference>
<keyword evidence="4 7" id="KW-0812">Transmembrane</keyword>
<evidence type="ECO:0000256" key="6">
    <source>
        <dbReference type="ARBA" id="ARBA00023136"/>
    </source>
</evidence>
<comment type="similarity">
    <text evidence="2">Belongs to the acyltransferase 3 family.</text>
</comment>
<evidence type="ECO:0000256" key="7">
    <source>
        <dbReference type="SAM" id="Phobius"/>
    </source>
</evidence>
<sequence>MTITNRDNSLDILRILACMMVVMMHSPVPLAEGKSNFMLGAISYLMAPCNGLFFMVSGALLFGRGLPLDQFLKKRLGRIIWPVWVWSMVYILVDKSKIEGIAEQLLWIPFYRTDACGYLWFMYALVGCYFLVPIVEPWLMKSSRREQEMVLGVWLVASLLPIITVYLNIPAFDEHSAWYYLGGFFGYFLLGWYTNQNHFTWKQIAIAFVCSVLLMVISYKQANLGVNVNCYLHPYVILLSFVVFASIKKLFAQCDPKSNMLVSLASCTFGVYLIHSLLLNTFLKQQDILNELPIELGIFLRWGVTVIIGFSIMLLLRKIPGHKYLIG</sequence>
<feature type="transmembrane region" description="Helical" evidence="7">
    <location>
        <begin position="37"/>
        <end position="63"/>
    </location>
</feature>
<dbReference type="Proteomes" id="UP000181870">
    <property type="component" value="Unassembled WGS sequence"/>
</dbReference>
<keyword evidence="9" id="KW-0012">Acyltransferase</keyword>
<protein>
    <submittedName>
        <fullName evidence="9">Surface polysaccharide O-acyltransferase, integral membrane enzyme</fullName>
    </submittedName>
</protein>
<feature type="transmembrane region" description="Helical" evidence="7">
    <location>
        <begin position="177"/>
        <end position="194"/>
    </location>
</feature>
<keyword evidence="6 7" id="KW-0472">Membrane</keyword>
<feature type="transmembrane region" description="Helical" evidence="7">
    <location>
        <begin position="231"/>
        <end position="247"/>
    </location>
</feature>
<evidence type="ECO:0000256" key="5">
    <source>
        <dbReference type="ARBA" id="ARBA00022989"/>
    </source>
</evidence>
<keyword evidence="5 7" id="KW-1133">Transmembrane helix</keyword>
<dbReference type="InterPro" id="IPR002656">
    <property type="entry name" value="Acyl_transf_3_dom"/>
</dbReference>
<evidence type="ECO:0000256" key="4">
    <source>
        <dbReference type="ARBA" id="ARBA00022692"/>
    </source>
</evidence>
<evidence type="ECO:0000256" key="1">
    <source>
        <dbReference type="ARBA" id="ARBA00004651"/>
    </source>
</evidence>
<feature type="domain" description="Acyltransferase 3" evidence="8">
    <location>
        <begin position="8"/>
        <end position="313"/>
    </location>
</feature>
<dbReference type="EMBL" id="FNDO01000116">
    <property type="protein sequence ID" value="SDJ07085.1"/>
    <property type="molecule type" value="Genomic_DNA"/>
</dbReference>
<evidence type="ECO:0000313" key="10">
    <source>
        <dbReference type="Proteomes" id="UP000181870"/>
    </source>
</evidence>